<evidence type="ECO:0000313" key="2">
    <source>
        <dbReference type="Proteomes" id="UP001143545"/>
    </source>
</evidence>
<dbReference type="InterPro" id="IPR029058">
    <property type="entry name" value="AB_hydrolase_fold"/>
</dbReference>
<dbReference type="AlphaFoldDB" id="A0A9W6B8U9"/>
<accession>A0A9W6B8U9</accession>
<sequence length="116" mass="13572">MMPKHSPYINLLLEKGRVFTITSVRDEEEKRIDWHRKAILNYSTKFKAAISMNGLSNKINHTKYKGEGKYLIHEYENPNKPSMKKYLRSYSPLHNLKTLSNKRSECTSGNLTIEII</sequence>
<dbReference type="Gene3D" id="3.40.50.1820">
    <property type="entry name" value="alpha/beta hydrolase"/>
    <property type="match status" value="1"/>
</dbReference>
<dbReference type="RefSeq" id="WP_281756606.1">
    <property type="nucleotide sequence ID" value="NZ_BRVP01000066.1"/>
</dbReference>
<protein>
    <submittedName>
        <fullName evidence="1">Uncharacterized protein</fullName>
    </submittedName>
</protein>
<reference evidence="1" key="1">
    <citation type="submission" date="2022-07" db="EMBL/GenBank/DDBJ databases">
        <title>Taxonomy of Novel Oxalotrophic and Methylotrophic Bacteria.</title>
        <authorList>
            <person name="Sahin N."/>
            <person name="Tani A."/>
        </authorList>
    </citation>
    <scope>NUCLEOTIDE SEQUENCE</scope>
    <source>
        <strain evidence="1">AM327</strain>
    </source>
</reference>
<organism evidence="1 2">
    <name type="scientific">Neptunitalea chrysea</name>
    <dbReference type="NCBI Taxonomy" id="1647581"/>
    <lineage>
        <taxon>Bacteria</taxon>
        <taxon>Pseudomonadati</taxon>
        <taxon>Bacteroidota</taxon>
        <taxon>Flavobacteriia</taxon>
        <taxon>Flavobacteriales</taxon>
        <taxon>Flavobacteriaceae</taxon>
        <taxon>Neptunitalea</taxon>
    </lineage>
</organism>
<evidence type="ECO:0000313" key="1">
    <source>
        <dbReference type="EMBL" id="GLB54212.1"/>
    </source>
</evidence>
<gene>
    <name evidence="1" type="ORF">NBRC110019_32540</name>
</gene>
<proteinExistence type="predicted"/>
<name>A0A9W6B8U9_9FLAO</name>
<keyword evidence="2" id="KW-1185">Reference proteome</keyword>
<dbReference type="Proteomes" id="UP001143545">
    <property type="component" value="Unassembled WGS sequence"/>
</dbReference>
<dbReference type="EMBL" id="BRVP01000066">
    <property type="protein sequence ID" value="GLB54212.1"/>
    <property type="molecule type" value="Genomic_DNA"/>
</dbReference>
<comment type="caution">
    <text evidence="1">The sequence shown here is derived from an EMBL/GenBank/DDBJ whole genome shotgun (WGS) entry which is preliminary data.</text>
</comment>